<keyword evidence="5" id="KW-1185">Reference proteome</keyword>
<feature type="transmembrane region" description="Helical" evidence="2">
    <location>
        <begin position="361"/>
        <end position="380"/>
    </location>
</feature>
<dbReference type="EMBL" id="ML143468">
    <property type="protein sequence ID" value="TBU25030.1"/>
    <property type="molecule type" value="Genomic_DNA"/>
</dbReference>
<dbReference type="EMBL" id="ML145085">
    <property type="protein sequence ID" value="TBU65218.1"/>
    <property type="molecule type" value="Genomic_DNA"/>
</dbReference>
<feature type="region of interest" description="Disordered" evidence="1">
    <location>
        <begin position="272"/>
        <end position="309"/>
    </location>
</feature>
<gene>
    <name evidence="4" type="ORF">BD310DRAFT_306838</name>
    <name evidence="3" type="ORF">BD311DRAFT_526919</name>
</gene>
<sequence>MAPLLSRLVQLAPRFNDDSGVLHQPQSLNKSSFTLDSSGVAGFFGGDTAVSGMATVNLFKYRRWGGWYNTPGSYEIAKQYGQLANSRLWDGLFPGGTHDPSQLFGLDGKAGPDFLAARSGSSFTHTGHLAYLLTRKAGRMRGVRDDEGRTTTPASVTVVDLHHVPEERVEPPLRWSGSGLLAIVPIAASFTACVICALTWDWFCFASIALGIIASGSACFVLGSGKLTFKHHNPAKGAPPGDGILKGGGGVVVLRGQEGAVNSVTRGRYFLRYQPPRPSKSPTRTGTRRKTLGRGSLDKGLPDGMELPTLQQTDANATSASDVKPRLPPESQPRNVFIGFAAILLTLQFLIQLLLIPQGQLLGQILFVATLAVSWAYNTFLSSIDREDIQTTILVDDILKLEQDHIKKFEFGNWTAMSVFACLALQPDANDPLRKPRKLLDGLIPNDTEVWECWKAKIVQKLSSNAPWTFTSADWELKELDEEEQELLETLLKDAEVAYGVWSRWRAGRRSPTPATAVNA</sequence>
<feature type="transmembrane region" description="Helical" evidence="2">
    <location>
        <begin position="206"/>
        <end position="223"/>
    </location>
</feature>
<keyword evidence="2" id="KW-0472">Membrane</keyword>
<feature type="transmembrane region" description="Helical" evidence="2">
    <location>
        <begin position="180"/>
        <end position="200"/>
    </location>
</feature>
<proteinExistence type="predicted"/>
<evidence type="ECO:0000313" key="4">
    <source>
        <dbReference type="EMBL" id="TBU65218.1"/>
    </source>
</evidence>
<feature type="transmembrane region" description="Helical" evidence="2">
    <location>
        <begin position="336"/>
        <end position="355"/>
    </location>
</feature>
<reference evidence="3 5" key="1">
    <citation type="submission" date="2019-01" db="EMBL/GenBank/DDBJ databases">
        <title>Draft genome sequences of three monokaryotic isolates of the white-rot basidiomycete fungus Dichomitus squalens.</title>
        <authorList>
            <consortium name="DOE Joint Genome Institute"/>
            <person name="Lopez S.C."/>
            <person name="Andreopoulos B."/>
            <person name="Pangilinan J."/>
            <person name="Lipzen A."/>
            <person name="Riley R."/>
            <person name="Ahrendt S."/>
            <person name="Ng V."/>
            <person name="Barry K."/>
            <person name="Daum C."/>
            <person name="Grigoriev I.V."/>
            <person name="Hilden K.S."/>
            <person name="Makela M.R."/>
            <person name="de Vries R.P."/>
        </authorList>
    </citation>
    <scope>NUCLEOTIDE SEQUENCE [LARGE SCALE GENOMIC DNA]</scope>
    <source>
        <strain evidence="4 5">CBS 464.89</strain>
        <strain evidence="3">OM18370.1</strain>
    </source>
</reference>
<keyword evidence="2" id="KW-0812">Transmembrane</keyword>
<dbReference type="Proteomes" id="UP000292082">
    <property type="component" value="Unassembled WGS sequence"/>
</dbReference>
<evidence type="ECO:0000256" key="2">
    <source>
        <dbReference type="SAM" id="Phobius"/>
    </source>
</evidence>
<dbReference type="AlphaFoldDB" id="A0A4Q9MCK1"/>
<evidence type="ECO:0000256" key="1">
    <source>
        <dbReference type="SAM" id="MobiDB-lite"/>
    </source>
</evidence>
<evidence type="ECO:0000313" key="3">
    <source>
        <dbReference type="EMBL" id="TBU25030.1"/>
    </source>
</evidence>
<protein>
    <submittedName>
        <fullName evidence="3">Uncharacterized protein</fullName>
    </submittedName>
</protein>
<dbReference type="STRING" id="114155.A0A4Q9MCK1"/>
<keyword evidence="2" id="KW-1133">Transmembrane helix</keyword>
<dbReference type="OrthoDB" id="2366471at2759"/>
<dbReference type="Proteomes" id="UP000292957">
    <property type="component" value="Unassembled WGS sequence"/>
</dbReference>
<accession>A0A4Q9MCK1</accession>
<name>A0A4Q9MCK1_9APHY</name>
<evidence type="ECO:0000313" key="5">
    <source>
        <dbReference type="Proteomes" id="UP000292082"/>
    </source>
</evidence>
<organism evidence="3">
    <name type="scientific">Dichomitus squalens</name>
    <dbReference type="NCBI Taxonomy" id="114155"/>
    <lineage>
        <taxon>Eukaryota</taxon>
        <taxon>Fungi</taxon>
        <taxon>Dikarya</taxon>
        <taxon>Basidiomycota</taxon>
        <taxon>Agaricomycotina</taxon>
        <taxon>Agaricomycetes</taxon>
        <taxon>Polyporales</taxon>
        <taxon>Polyporaceae</taxon>
        <taxon>Dichomitus</taxon>
    </lineage>
</organism>